<keyword evidence="1" id="KW-1185">Reference proteome</keyword>
<name>A0A915JJJ9_ROMCU</name>
<dbReference type="WBParaSite" id="nRc.2.0.1.t26288-RA">
    <property type="protein sequence ID" value="nRc.2.0.1.t26288-RA"/>
    <property type="gene ID" value="nRc.2.0.1.g26288"/>
</dbReference>
<proteinExistence type="predicted"/>
<dbReference type="AlphaFoldDB" id="A0A915JJJ9"/>
<dbReference type="Proteomes" id="UP000887565">
    <property type="component" value="Unplaced"/>
</dbReference>
<protein>
    <submittedName>
        <fullName evidence="2">Uncharacterized protein</fullName>
    </submittedName>
</protein>
<sequence length="71" mass="8195">MERKMLPVLDQQKLHKIGGHLILKPIKSTFNVNQYGRFATRKGECRKLKSTKLKSYRKKEESGTDYGACLP</sequence>
<evidence type="ECO:0000313" key="2">
    <source>
        <dbReference type="WBParaSite" id="nRc.2.0.1.t26288-RA"/>
    </source>
</evidence>
<evidence type="ECO:0000313" key="1">
    <source>
        <dbReference type="Proteomes" id="UP000887565"/>
    </source>
</evidence>
<accession>A0A915JJJ9</accession>
<organism evidence="1 2">
    <name type="scientific">Romanomermis culicivorax</name>
    <name type="common">Nematode worm</name>
    <dbReference type="NCBI Taxonomy" id="13658"/>
    <lineage>
        <taxon>Eukaryota</taxon>
        <taxon>Metazoa</taxon>
        <taxon>Ecdysozoa</taxon>
        <taxon>Nematoda</taxon>
        <taxon>Enoplea</taxon>
        <taxon>Dorylaimia</taxon>
        <taxon>Mermithida</taxon>
        <taxon>Mermithoidea</taxon>
        <taxon>Mermithidae</taxon>
        <taxon>Romanomermis</taxon>
    </lineage>
</organism>
<reference evidence="2" key="1">
    <citation type="submission" date="2022-11" db="UniProtKB">
        <authorList>
            <consortium name="WormBaseParasite"/>
        </authorList>
    </citation>
    <scope>IDENTIFICATION</scope>
</reference>